<sequence>MRLIVTCDDSGSAKEVICTPGTDTSKQDKPQPISITQVFVEPKASPASRILYSTLYKERYAICCRLDASVSVYDLEDDEKKLVCHREYVELKGCKPVSLHVFSEFDALVMGLDSGKAALVGFHKNTLEKECQIVDLPGGKPIEAFEACPSQPGVFAYGGKENDLRIVKMFEVGKKVKLLESVEVLFAAKNVKNDHLDLRVPIWITKIRFISLKNSYKLITATRYGQLRIYDTNHGRKPAHDYQVCTNPIITLNFAGSNFDEVIITDNRNMVARHSLVSIDKKAFKTNSATAGDIIKPVPRLLGKYQEGGNTGAIFGVLCFKDTFVATGGLDRYLRVYDLETREMVSKVYMGSQIADILFLEGEEEEESEEEVDEEEENNALWDELESNRPAKKQKQT</sequence>
<proteinExistence type="predicted"/>
<comment type="caution">
    <text evidence="1">The sequence shown here is derived from an EMBL/GenBank/DDBJ whole genome shotgun (WGS) entry which is preliminary data.</text>
</comment>
<accession>A0ACC2V2E5</accession>
<evidence type="ECO:0000313" key="1">
    <source>
        <dbReference type="EMBL" id="KAJ9093268.1"/>
    </source>
</evidence>
<evidence type="ECO:0000313" key="2">
    <source>
        <dbReference type="Proteomes" id="UP001241377"/>
    </source>
</evidence>
<reference evidence="1" key="1">
    <citation type="submission" date="2023-04" db="EMBL/GenBank/DDBJ databases">
        <title>Draft Genome sequencing of Naganishia species isolated from polar environments using Oxford Nanopore Technology.</title>
        <authorList>
            <person name="Leo P."/>
            <person name="Venkateswaran K."/>
        </authorList>
    </citation>
    <scope>NUCLEOTIDE SEQUENCE</scope>
    <source>
        <strain evidence="1">MNA-CCFEE 5261</strain>
    </source>
</reference>
<dbReference type="EMBL" id="JASBWR010000125">
    <property type="protein sequence ID" value="KAJ9093268.1"/>
    <property type="molecule type" value="Genomic_DNA"/>
</dbReference>
<protein>
    <submittedName>
        <fullName evidence="1">Ribosome biogenesis protein nsa1 (NOP7-associated protein 1)</fullName>
    </submittedName>
</protein>
<gene>
    <name evidence="1" type="primary">NSA1</name>
    <name evidence="1" type="ORF">QFC19_008395</name>
</gene>
<keyword evidence="2" id="KW-1185">Reference proteome</keyword>
<name>A0ACC2V2E5_9TREE</name>
<dbReference type="Proteomes" id="UP001241377">
    <property type="component" value="Unassembled WGS sequence"/>
</dbReference>
<organism evidence="1 2">
    <name type="scientific">Naganishia cerealis</name>
    <dbReference type="NCBI Taxonomy" id="610337"/>
    <lineage>
        <taxon>Eukaryota</taxon>
        <taxon>Fungi</taxon>
        <taxon>Dikarya</taxon>
        <taxon>Basidiomycota</taxon>
        <taxon>Agaricomycotina</taxon>
        <taxon>Tremellomycetes</taxon>
        <taxon>Filobasidiales</taxon>
        <taxon>Filobasidiaceae</taxon>
        <taxon>Naganishia</taxon>
    </lineage>
</organism>